<protein>
    <submittedName>
        <fullName evidence="1">Uncharacterized protein</fullName>
    </submittedName>
</protein>
<accession>A0A2P6QTG7</accession>
<reference evidence="1 2" key="1">
    <citation type="journal article" date="2018" name="Nat. Genet.">
        <title>The Rosa genome provides new insights in the design of modern roses.</title>
        <authorList>
            <person name="Bendahmane M."/>
        </authorList>
    </citation>
    <scope>NUCLEOTIDE SEQUENCE [LARGE SCALE GENOMIC DNA]</scope>
    <source>
        <strain evidence="2">cv. Old Blush</strain>
    </source>
</reference>
<dbReference type="AlphaFoldDB" id="A0A2P6QTG7"/>
<dbReference type="Proteomes" id="UP000238479">
    <property type="component" value="Chromosome 4"/>
</dbReference>
<name>A0A2P6QTG7_ROSCH</name>
<dbReference type="Gramene" id="PRQ37456">
    <property type="protein sequence ID" value="PRQ37456"/>
    <property type="gene ID" value="RchiOBHm_Chr4g0402791"/>
</dbReference>
<proteinExistence type="predicted"/>
<organism evidence="1 2">
    <name type="scientific">Rosa chinensis</name>
    <name type="common">China rose</name>
    <dbReference type="NCBI Taxonomy" id="74649"/>
    <lineage>
        <taxon>Eukaryota</taxon>
        <taxon>Viridiplantae</taxon>
        <taxon>Streptophyta</taxon>
        <taxon>Embryophyta</taxon>
        <taxon>Tracheophyta</taxon>
        <taxon>Spermatophyta</taxon>
        <taxon>Magnoliopsida</taxon>
        <taxon>eudicotyledons</taxon>
        <taxon>Gunneridae</taxon>
        <taxon>Pentapetalae</taxon>
        <taxon>rosids</taxon>
        <taxon>fabids</taxon>
        <taxon>Rosales</taxon>
        <taxon>Rosaceae</taxon>
        <taxon>Rosoideae</taxon>
        <taxon>Rosoideae incertae sedis</taxon>
        <taxon>Rosa</taxon>
    </lineage>
</organism>
<comment type="caution">
    <text evidence="1">The sequence shown here is derived from an EMBL/GenBank/DDBJ whole genome shotgun (WGS) entry which is preliminary data.</text>
</comment>
<dbReference type="EMBL" id="PDCK01000042">
    <property type="protein sequence ID" value="PRQ37456.1"/>
    <property type="molecule type" value="Genomic_DNA"/>
</dbReference>
<evidence type="ECO:0000313" key="2">
    <source>
        <dbReference type="Proteomes" id="UP000238479"/>
    </source>
</evidence>
<evidence type="ECO:0000313" key="1">
    <source>
        <dbReference type="EMBL" id="PRQ37456.1"/>
    </source>
</evidence>
<gene>
    <name evidence="1" type="ORF">RchiOBHm_Chr4g0402791</name>
</gene>
<sequence>MSSSGRCPTWFHQDAAQHVGFDIIDTRRCRCEEGCNRKEKVVESNGMRSEPFVFQAACCFLLLVVFPRCCAPLSSLFSSFHVVFLYYTQDEFGLYTTQRVLEFNLK</sequence>
<keyword evidence="2" id="KW-1185">Reference proteome</keyword>